<dbReference type="Proteomes" id="UP000392064">
    <property type="component" value="Chromosome"/>
</dbReference>
<evidence type="ECO:0000313" key="2">
    <source>
        <dbReference type="Proteomes" id="UP000392064"/>
    </source>
</evidence>
<sequence>MVRLRGEIADDLAAEGWTVKPRPSGPRVGETVAFQKGATTMGASIFVDRG</sequence>
<gene>
    <name evidence="1" type="ORF">GEV26_16345</name>
</gene>
<name>A0A5Q2MJD3_9ACTN</name>
<proteinExistence type="predicted"/>
<reference evidence="1 2" key="1">
    <citation type="submission" date="2019-11" db="EMBL/GenBank/DDBJ databases">
        <authorList>
            <person name="Li J."/>
        </authorList>
    </citation>
    <scope>NUCLEOTIDE SEQUENCE [LARGE SCALE GENOMIC DNA]</scope>
    <source>
        <strain evidence="1 2">MF47</strain>
    </source>
</reference>
<protein>
    <submittedName>
        <fullName evidence="1">Uncharacterized protein</fullName>
    </submittedName>
</protein>
<dbReference type="RefSeq" id="WP_153654622.1">
    <property type="nucleotide sequence ID" value="NZ_CP045737.1"/>
</dbReference>
<accession>A0A5Q2MJD3</accession>
<keyword evidence="2" id="KW-1185">Reference proteome</keyword>
<dbReference type="KEGG" id="aef:GEV26_16345"/>
<organism evidence="1 2">
    <name type="scientific">Aeromicrobium yanjiei</name>
    <dbReference type="NCBI Taxonomy" id="2662028"/>
    <lineage>
        <taxon>Bacteria</taxon>
        <taxon>Bacillati</taxon>
        <taxon>Actinomycetota</taxon>
        <taxon>Actinomycetes</taxon>
        <taxon>Propionibacteriales</taxon>
        <taxon>Nocardioidaceae</taxon>
        <taxon>Aeromicrobium</taxon>
    </lineage>
</organism>
<dbReference type="EMBL" id="CP045737">
    <property type="protein sequence ID" value="QGG42818.1"/>
    <property type="molecule type" value="Genomic_DNA"/>
</dbReference>
<dbReference type="AlphaFoldDB" id="A0A5Q2MJD3"/>
<evidence type="ECO:0000313" key="1">
    <source>
        <dbReference type="EMBL" id="QGG42818.1"/>
    </source>
</evidence>